<dbReference type="PANTHER" id="PTHR10695:SF46">
    <property type="entry name" value="BIFUNCTIONAL COENZYME A SYNTHASE-RELATED"/>
    <property type="match status" value="1"/>
</dbReference>
<dbReference type="InterPro" id="IPR001977">
    <property type="entry name" value="Depp_CoAkinase"/>
</dbReference>
<dbReference type="HAMAP" id="MF_00376">
    <property type="entry name" value="Dephospho_CoA_kinase"/>
    <property type="match status" value="1"/>
</dbReference>
<dbReference type="GO" id="GO:0015937">
    <property type="term" value="P:coenzyme A biosynthetic process"/>
    <property type="evidence" value="ECO:0007669"/>
    <property type="project" value="UniProtKB-UniRule"/>
</dbReference>
<comment type="catalytic activity">
    <reaction evidence="5">
        <text>3'-dephospho-CoA + ATP = ADP + CoA + H(+)</text>
        <dbReference type="Rhea" id="RHEA:18245"/>
        <dbReference type="ChEBI" id="CHEBI:15378"/>
        <dbReference type="ChEBI" id="CHEBI:30616"/>
        <dbReference type="ChEBI" id="CHEBI:57287"/>
        <dbReference type="ChEBI" id="CHEBI:57328"/>
        <dbReference type="ChEBI" id="CHEBI:456216"/>
        <dbReference type="EC" id="2.7.1.24"/>
    </reaction>
</comment>
<proteinExistence type="inferred from homology"/>
<evidence type="ECO:0000313" key="8">
    <source>
        <dbReference type="Proteomes" id="UP000243463"/>
    </source>
</evidence>
<keyword evidence="5 7" id="KW-0418">Kinase</keyword>
<dbReference type="NCBIfam" id="TIGR00152">
    <property type="entry name" value="dephospho-CoA kinase"/>
    <property type="match status" value="1"/>
</dbReference>
<dbReference type="EC" id="2.7.1.24" evidence="5 6"/>
<dbReference type="AlphaFoldDB" id="A0A217EG78"/>
<organism evidence="7 8">
    <name type="scientific">Acinetobacter apis</name>
    <dbReference type="NCBI Taxonomy" id="1229165"/>
    <lineage>
        <taxon>Bacteria</taxon>
        <taxon>Pseudomonadati</taxon>
        <taxon>Pseudomonadota</taxon>
        <taxon>Gammaproteobacteria</taxon>
        <taxon>Moraxellales</taxon>
        <taxon>Moraxellaceae</taxon>
        <taxon>Acinetobacter</taxon>
    </lineage>
</organism>
<evidence type="ECO:0000256" key="2">
    <source>
        <dbReference type="ARBA" id="ARBA00022741"/>
    </source>
</evidence>
<name>A0A217EG78_9GAMM</name>
<evidence type="ECO:0000256" key="3">
    <source>
        <dbReference type="ARBA" id="ARBA00022840"/>
    </source>
</evidence>
<dbReference type="PROSITE" id="PS51219">
    <property type="entry name" value="DPCK"/>
    <property type="match status" value="1"/>
</dbReference>
<keyword evidence="3 5" id="KW-0067">ATP-binding</keyword>
<gene>
    <name evidence="5" type="primary">coaE</name>
    <name evidence="7" type="ORF">SAMN05444584_1456</name>
</gene>
<keyword evidence="2 5" id="KW-0547">Nucleotide-binding</keyword>
<accession>A0A217EG78</accession>
<dbReference type="RefSeq" id="WP_088823546.1">
    <property type="nucleotide sequence ID" value="NZ_FZLN01000002.1"/>
</dbReference>
<feature type="binding site" evidence="5">
    <location>
        <begin position="12"/>
        <end position="17"/>
    </location>
    <ligand>
        <name>ATP</name>
        <dbReference type="ChEBI" id="CHEBI:30616"/>
    </ligand>
</feature>
<dbReference type="GO" id="GO:0005737">
    <property type="term" value="C:cytoplasm"/>
    <property type="evidence" value="ECO:0007669"/>
    <property type="project" value="UniProtKB-SubCell"/>
</dbReference>
<keyword evidence="8" id="KW-1185">Reference proteome</keyword>
<evidence type="ECO:0000313" key="7">
    <source>
        <dbReference type="EMBL" id="SNQ29501.1"/>
    </source>
</evidence>
<sequence length="200" mass="22362">MHFTVGLTGGIGSGKSAASDWFAAQGICIVDADLVSREVVTAGQPALLEIEQYFGSSVIQTDGTLNRAQLRKIIFNSPDAKLKLESITHPRIRLAIVQQLAYATSPYALLVSPLLFETDQHLLVQRTLLIDTTEALQIQRASERDQQSIQQIEKIIKAQMPREQKQQRADDIILNNSTYDALYQKLHLLHQHYLILANNS</sequence>
<evidence type="ECO:0000256" key="6">
    <source>
        <dbReference type="NCBIfam" id="TIGR00152"/>
    </source>
</evidence>
<dbReference type="CDD" id="cd02022">
    <property type="entry name" value="DPCK"/>
    <property type="match status" value="1"/>
</dbReference>
<dbReference type="OrthoDB" id="9812943at2"/>
<keyword evidence="5" id="KW-0808">Transferase</keyword>
<evidence type="ECO:0000256" key="5">
    <source>
        <dbReference type="HAMAP-Rule" id="MF_00376"/>
    </source>
</evidence>
<comment type="function">
    <text evidence="5">Catalyzes the phosphorylation of the 3'-hydroxyl group of dephosphocoenzyme A to form coenzyme A.</text>
</comment>
<dbReference type="GO" id="GO:0004140">
    <property type="term" value="F:dephospho-CoA kinase activity"/>
    <property type="evidence" value="ECO:0007669"/>
    <property type="project" value="UniProtKB-UniRule"/>
</dbReference>
<dbReference type="Pfam" id="PF01121">
    <property type="entry name" value="CoaE"/>
    <property type="match status" value="1"/>
</dbReference>
<dbReference type="SUPFAM" id="SSF52540">
    <property type="entry name" value="P-loop containing nucleoside triphosphate hydrolases"/>
    <property type="match status" value="1"/>
</dbReference>
<comment type="similarity">
    <text evidence="1 5">Belongs to the CoaE family.</text>
</comment>
<dbReference type="UniPathway" id="UPA00241">
    <property type="reaction ID" value="UER00356"/>
</dbReference>
<dbReference type="EMBL" id="FZLN01000002">
    <property type="protein sequence ID" value="SNQ29501.1"/>
    <property type="molecule type" value="Genomic_DNA"/>
</dbReference>
<evidence type="ECO:0000256" key="1">
    <source>
        <dbReference type="ARBA" id="ARBA00009018"/>
    </source>
</evidence>
<reference evidence="8" key="1">
    <citation type="submission" date="2017-06" db="EMBL/GenBank/DDBJ databases">
        <authorList>
            <person name="Varghese N."/>
            <person name="Submissions S."/>
        </authorList>
    </citation>
    <scope>NUCLEOTIDE SEQUENCE [LARGE SCALE GENOMIC DNA]</scope>
    <source>
        <strain evidence="8">ANC 5114</strain>
    </source>
</reference>
<dbReference type="Gene3D" id="3.40.50.300">
    <property type="entry name" value="P-loop containing nucleotide triphosphate hydrolases"/>
    <property type="match status" value="1"/>
</dbReference>
<comment type="pathway">
    <text evidence="5">Cofactor biosynthesis; coenzyme A biosynthesis; CoA from (R)-pantothenate: step 5/5.</text>
</comment>
<protein>
    <recommendedName>
        <fullName evidence="5 6">Dephospho-CoA kinase</fullName>
        <ecNumber evidence="5 6">2.7.1.24</ecNumber>
    </recommendedName>
    <alternativeName>
        <fullName evidence="5">Dephosphocoenzyme A kinase</fullName>
    </alternativeName>
</protein>
<dbReference type="Proteomes" id="UP000243463">
    <property type="component" value="Unassembled WGS sequence"/>
</dbReference>
<dbReference type="InterPro" id="IPR027417">
    <property type="entry name" value="P-loop_NTPase"/>
</dbReference>
<dbReference type="PANTHER" id="PTHR10695">
    <property type="entry name" value="DEPHOSPHO-COA KINASE-RELATED"/>
    <property type="match status" value="1"/>
</dbReference>
<keyword evidence="4 5" id="KW-0173">Coenzyme A biosynthesis</keyword>
<evidence type="ECO:0000256" key="4">
    <source>
        <dbReference type="ARBA" id="ARBA00022993"/>
    </source>
</evidence>
<keyword evidence="5" id="KW-0963">Cytoplasm</keyword>
<dbReference type="GO" id="GO:0005524">
    <property type="term" value="F:ATP binding"/>
    <property type="evidence" value="ECO:0007669"/>
    <property type="project" value="UniProtKB-UniRule"/>
</dbReference>
<comment type="subcellular location">
    <subcellularLocation>
        <location evidence="5">Cytoplasm</location>
    </subcellularLocation>
</comment>